<name>X1DHX2_9ZZZZ</name>
<sequence>TAKDRGVERGVHVPFVVQGPGIKKRGLTDELTDFSDIAPTLLDMTETSSPLGTAFDGKSLLPFLTAKTDTHREWIYAYTGPVQVVRTKTHLLEAVSPFYGKPTGRFYYTSNSRFGRNYERVDGAASHAQARQQLEAVIANLPSHLEKDHPFWT</sequence>
<reference evidence="2" key="1">
    <citation type="journal article" date="2014" name="Front. Microbiol.">
        <title>High frequency of phylogenetically diverse reductive dehalogenase-homologous genes in deep subseafloor sedimentary metagenomes.</title>
        <authorList>
            <person name="Kawai M."/>
            <person name="Futagami T."/>
            <person name="Toyoda A."/>
            <person name="Takaki Y."/>
            <person name="Nishi S."/>
            <person name="Hori S."/>
            <person name="Arai W."/>
            <person name="Tsubouchi T."/>
            <person name="Morono Y."/>
            <person name="Uchiyama I."/>
            <person name="Ito T."/>
            <person name="Fujiyama A."/>
            <person name="Inagaki F."/>
            <person name="Takami H."/>
        </authorList>
    </citation>
    <scope>NUCLEOTIDE SEQUENCE</scope>
    <source>
        <strain evidence="2">Expedition CK06-06</strain>
    </source>
</reference>
<dbReference type="InterPro" id="IPR017850">
    <property type="entry name" value="Alkaline_phosphatase_core_sf"/>
</dbReference>
<dbReference type="InterPro" id="IPR050738">
    <property type="entry name" value="Sulfatase"/>
</dbReference>
<proteinExistence type="inferred from homology"/>
<comment type="caution">
    <text evidence="2">The sequence shown here is derived from an EMBL/GenBank/DDBJ whole genome shotgun (WGS) entry which is preliminary data.</text>
</comment>
<dbReference type="GO" id="GO:0004065">
    <property type="term" value="F:arylsulfatase activity"/>
    <property type="evidence" value="ECO:0007669"/>
    <property type="project" value="TreeGrafter"/>
</dbReference>
<comment type="similarity">
    <text evidence="1">Belongs to the sulfatase family.</text>
</comment>
<evidence type="ECO:0000313" key="2">
    <source>
        <dbReference type="EMBL" id="GAH07905.1"/>
    </source>
</evidence>
<feature type="non-terminal residue" evidence="2">
    <location>
        <position position="153"/>
    </location>
</feature>
<evidence type="ECO:0000256" key="1">
    <source>
        <dbReference type="ARBA" id="ARBA00008779"/>
    </source>
</evidence>
<evidence type="ECO:0008006" key="3">
    <source>
        <dbReference type="Google" id="ProtNLM"/>
    </source>
</evidence>
<gene>
    <name evidence="2" type="ORF">S01H4_62680</name>
</gene>
<protein>
    <recommendedName>
        <fullName evidence="3">Sulfatase N-terminal domain-containing protein</fullName>
    </recommendedName>
</protein>
<accession>X1DHX2</accession>
<dbReference type="Gene3D" id="3.40.720.10">
    <property type="entry name" value="Alkaline Phosphatase, subunit A"/>
    <property type="match status" value="1"/>
</dbReference>
<dbReference type="PANTHER" id="PTHR42693">
    <property type="entry name" value="ARYLSULFATASE FAMILY MEMBER"/>
    <property type="match status" value="1"/>
</dbReference>
<dbReference type="SUPFAM" id="SSF53649">
    <property type="entry name" value="Alkaline phosphatase-like"/>
    <property type="match status" value="1"/>
</dbReference>
<organism evidence="2">
    <name type="scientific">marine sediment metagenome</name>
    <dbReference type="NCBI Taxonomy" id="412755"/>
    <lineage>
        <taxon>unclassified sequences</taxon>
        <taxon>metagenomes</taxon>
        <taxon>ecological metagenomes</taxon>
    </lineage>
</organism>
<dbReference type="AlphaFoldDB" id="X1DHX2"/>
<dbReference type="PANTHER" id="PTHR42693:SF33">
    <property type="entry name" value="ARYLSULFATASE"/>
    <property type="match status" value="1"/>
</dbReference>
<feature type="non-terminal residue" evidence="2">
    <location>
        <position position="1"/>
    </location>
</feature>
<dbReference type="EMBL" id="BART01037473">
    <property type="protein sequence ID" value="GAH07905.1"/>
    <property type="molecule type" value="Genomic_DNA"/>
</dbReference>